<evidence type="ECO:0000313" key="4">
    <source>
        <dbReference type="Proteomes" id="UP000597444"/>
    </source>
</evidence>
<keyword evidence="2 3" id="KW-0808">Transferase</keyword>
<dbReference type="Pfam" id="PF01075">
    <property type="entry name" value="Glyco_transf_9"/>
    <property type="match status" value="1"/>
</dbReference>
<dbReference type="RefSeq" id="WP_220202740.1">
    <property type="nucleotide sequence ID" value="NZ_BNJK01000001.1"/>
</dbReference>
<keyword evidence="4" id="KW-1185">Reference proteome</keyword>
<evidence type="ECO:0000313" key="3">
    <source>
        <dbReference type="EMBL" id="GHO91870.1"/>
    </source>
</evidence>
<dbReference type="Proteomes" id="UP000597444">
    <property type="component" value="Unassembled WGS sequence"/>
</dbReference>
<protein>
    <submittedName>
        <fullName evidence="3">Glycosyl transferase family 9</fullName>
    </submittedName>
</protein>
<accession>A0A8J3N130</accession>
<keyword evidence="1" id="KW-0328">Glycosyltransferase</keyword>
<reference evidence="3" key="1">
    <citation type="submission" date="2020-10" db="EMBL/GenBank/DDBJ databases">
        <title>Taxonomic study of unclassified bacteria belonging to the class Ktedonobacteria.</title>
        <authorList>
            <person name="Yabe S."/>
            <person name="Wang C.M."/>
            <person name="Zheng Y."/>
            <person name="Sakai Y."/>
            <person name="Cavaletti L."/>
            <person name="Monciardini P."/>
            <person name="Donadio S."/>
        </authorList>
    </citation>
    <scope>NUCLEOTIDE SEQUENCE</scope>
    <source>
        <strain evidence="3">ID150040</strain>
    </source>
</reference>
<sequence>MANTTAPITLPANAHILVIKLAGIGDGLLIMPAIRALRETYPNARIDLLTRHIPAQIFQGGNDLNDLIVINPRPKDIKLDRAFTPMQRLILLNKLLKRLRAERYDAVLLFHHLLPLHRRLIFQILLLVIGAHWRIGLDNGYGWFLNVKVQDNGFGARHEAEHYLAVAAAVSATTRDKRLQISLTDEERRRAYTIVHGLQKPDAIPGPIIAMHPGCSILSTARRWPPERFAQLADTLYREFGGQLLLLGGPDEAPLREEVIRLMNFAMAVRSLSGQESIRITAAIIAQCDLFIGNDSGLMHVATAVDTPTVAIFGLTNHNAWGPYTGGIPGKTAVVRLDLPCMPCYFRDKNIGTPEGCATRDCLTQLQVAPVAATARKMLLATYKFLIH</sequence>
<comment type="caution">
    <text evidence="3">The sequence shown here is derived from an EMBL/GenBank/DDBJ whole genome shotgun (WGS) entry which is preliminary data.</text>
</comment>
<dbReference type="SUPFAM" id="SSF53756">
    <property type="entry name" value="UDP-Glycosyltransferase/glycogen phosphorylase"/>
    <property type="match status" value="1"/>
</dbReference>
<evidence type="ECO:0000256" key="1">
    <source>
        <dbReference type="ARBA" id="ARBA00022676"/>
    </source>
</evidence>
<dbReference type="InterPro" id="IPR002201">
    <property type="entry name" value="Glyco_trans_9"/>
</dbReference>
<dbReference type="GO" id="GO:0009244">
    <property type="term" value="P:lipopolysaccharide core region biosynthetic process"/>
    <property type="evidence" value="ECO:0007669"/>
    <property type="project" value="TreeGrafter"/>
</dbReference>
<dbReference type="GO" id="GO:0005829">
    <property type="term" value="C:cytosol"/>
    <property type="evidence" value="ECO:0007669"/>
    <property type="project" value="TreeGrafter"/>
</dbReference>
<evidence type="ECO:0000256" key="2">
    <source>
        <dbReference type="ARBA" id="ARBA00022679"/>
    </source>
</evidence>
<dbReference type="InterPro" id="IPR051199">
    <property type="entry name" value="LPS_LOS_Heptosyltrfase"/>
</dbReference>
<dbReference type="AlphaFoldDB" id="A0A8J3N130"/>
<dbReference type="CDD" id="cd03789">
    <property type="entry name" value="GT9_LPS_heptosyltransferase"/>
    <property type="match status" value="1"/>
</dbReference>
<gene>
    <name evidence="3" type="ORF">KSF_019180</name>
</gene>
<name>A0A8J3N130_9CHLR</name>
<dbReference type="EMBL" id="BNJK01000001">
    <property type="protein sequence ID" value="GHO91870.1"/>
    <property type="molecule type" value="Genomic_DNA"/>
</dbReference>
<organism evidence="3 4">
    <name type="scientific">Reticulibacter mediterranei</name>
    <dbReference type="NCBI Taxonomy" id="2778369"/>
    <lineage>
        <taxon>Bacteria</taxon>
        <taxon>Bacillati</taxon>
        <taxon>Chloroflexota</taxon>
        <taxon>Ktedonobacteria</taxon>
        <taxon>Ktedonobacterales</taxon>
        <taxon>Reticulibacteraceae</taxon>
        <taxon>Reticulibacter</taxon>
    </lineage>
</organism>
<dbReference type="Gene3D" id="3.40.50.2000">
    <property type="entry name" value="Glycogen Phosphorylase B"/>
    <property type="match status" value="2"/>
</dbReference>
<dbReference type="PANTHER" id="PTHR30160">
    <property type="entry name" value="TETRAACYLDISACCHARIDE 4'-KINASE-RELATED"/>
    <property type="match status" value="1"/>
</dbReference>
<proteinExistence type="predicted"/>
<dbReference type="PANTHER" id="PTHR30160:SF7">
    <property type="entry name" value="ADP-HEPTOSE--LPS HEPTOSYLTRANSFERASE 2"/>
    <property type="match status" value="1"/>
</dbReference>
<dbReference type="GO" id="GO:0008713">
    <property type="term" value="F:ADP-heptose-lipopolysaccharide heptosyltransferase activity"/>
    <property type="evidence" value="ECO:0007669"/>
    <property type="project" value="TreeGrafter"/>
</dbReference>